<name>A0A9P6KRV9_9PLEO</name>
<proteinExistence type="predicted"/>
<dbReference type="AlphaFoldDB" id="A0A9P6KRV9"/>
<dbReference type="PANTHER" id="PTHR33048">
    <property type="entry name" value="PTH11-LIKE INTEGRAL MEMBRANE PROTEIN (AFU_ORTHOLOGUE AFUA_5G11245)"/>
    <property type="match status" value="1"/>
</dbReference>
<comment type="caution">
    <text evidence="2">The sequence shown here is derived from an EMBL/GenBank/DDBJ whole genome shotgun (WGS) entry which is preliminary data.</text>
</comment>
<feature type="transmembrane region" description="Helical" evidence="1">
    <location>
        <begin position="194"/>
        <end position="219"/>
    </location>
</feature>
<evidence type="ECO:0000313" key="3">
    <source>
        <dbReference type="Proteomes" id="UP000756921"/>
    </source>
</evidence>
<organism evidence="2 3">
    <name type="scientific">Paraphaeosphaeria minitans</name>
    <dbReference type="NCBI Taxonomy" id="565426"/>
    <lineage>
        <taxon>Eukaryota</taxon>
        <taxon>Fungi</taxon>
        <taxon>Dikarya</taxon>
        <taxon>Ascomycota</taxon>
        <taxon>Pezizomycotina</taxon>
        <taxon>Dothideomycetes</taxon>
        <taxon>Pleosporomycetidae</taxon>
        <taxon>Pleosporales</taxon>
        <taxon>Massarineae</taxon>
        <taxon>Didymosphaeriaceae</taxon>
        <taxon>Paraphaeosphaeria</taxon>
    </lineage>
</organism>
<keyword evidence="3" id="KW-1185">Reference proteome</keyword>
<dbReference type="OrthoDB" id="3903189at2759"/>
<dbReference type="PANTHER" id="PTHR33048:SF149">
    <property type="entry name" value="UBID FAMILY DECARBOXYLASE"/>
    <property type="match status" value="1"/>
</dbReference>
<feature type="transmembrane region" description="Helical" evidence="1">
    <location>
        <begin position="153"/>
        <end position="174"/>
    </location>
</feature>
<gene>
    <name evidence="2" type="ORF">PMIN01_04406</name>
</gene>
<feature type="transmembrane region" description="Helical" evidence="1">
    <location>
        <begin position="261"/>
        <end position="282"/>
    </location>
</feature>
<evidence type="ECO:0000313" key="2">
    <source>
        <dbReference type="EMBL" id="KAF9736627.1"/>
    </source>
</evidence>
<accession>A0A9P6KRV9</accession>
<sequence length="388" mass="43069">MHPSLFAVESWALYAVGVSLVLARLISRLSTLGSIRKLQLDDWAMILAVVRMPIVSAAGTSLMMLDTLHRYGLFCEPDLRFHYFNQRHSAKTENEVFTRRASDHNSLANQRLPAHPVSPHIVSPTQQNGTETKKTVLRPHSPATRTNAKRRPLLYISIYCLTSYALTQALLPLWCPPTSNYWNPSTQNKQCLTYYHHSILVLAADTTTIVPTFFFPIALIPTPRKALQASLFLLGTCVLGASILARYYALVQSRSSMYIHWYTAEVTLMILFANLPFLSSLFSKGGRDRMRSVALSSWPREYVGAKIGERSGWQVRKGSAATEESADSAGLRKEMWEHGLLVEAGQGEGVIAVPQVIVCRFSIRDSAKVVEVGCGGRRPSGVGLLPPL</sequence>
<dbReference type="InterPro" id="IPR052337">
    <property type="entry name" value="SAT4-like"/>
</dbReference>
<dbReference type="Proteomes" id="UP000756921">
    <property type="component" value="Unassembled WGS sequence"/>
</dbReference>
<feature type="transmembrane region" description="Helical" evidence="1">
    <location>
        <begin position="12"/>
        <end position="31"/>
    </location>
</feature>
<keyword evidence="1" id="KW-0472">Membrane</keyword>
<reference evidence="2" key="1">
    <citation type="journal article" date="2020" name="Mol. Plant Microbe Interact.">
        <title>Genome Sequence of the Biocontrol Agent Coniothyrium minitans strain Conio (IMI 134523).</title>
        <authorList>
            <person name="Patel D."/>
            <person name="Shittu T.A."/>
            <person name="Baroncelli R."/>
            <person name="Muthumeenakshi S."/>
            <person name="Osborne T.H."/>
            <person name="Janganan T.K."/>
            <person name="Sreenivasaprasad S."/>
        </authorList>
    </citation>
    <scope>NUCLEOTIDE SEQUENCE</scope>
    <source>
        <strain evidence="2">Conio</strain>
    </source>
</reference>
<protein>
    <submittedName>
        <fullName evidence="2">Uncharacterized protein</fullName>
    </submittedName>
</protein>
<keyword evidence="1" id="KW-1133">Transmembrane helix</keyword>
<keyword evidence="1" id="KW-0812">Transmembrane</keyword>
<evidence type="ECO:0000256" key="1">
    <source>
        <dbReference type="SAM" id="Phobius"/>
    </source>
</evidence>
<feature type="transmembrane region" description="Helical" evidence="1">
    <location>
        <begin position="231"/>
        <end position="249"/>
    </location>
</feature>
<dbReference type="EMBL" id="WJXW01000004">
    <property type="protein sequence ID" value="KAF9736627.1"/>
    <property type="molecule type" value="Genomic_DNA"/>
</dbReference>